<dbReference type="EMBL" id="QXFT01003960">
    <property type="protein sequence ID" value="KAE9281289.1"/>
    <property type="molecule type" value="Genomic_DNA"/>
</dbReference>
<dbReference type="EMBL" id="QXFV01001384">
    <property type="protein sequence ID" value="KAE9007238.1"/>
    <property type="molecule type" value="Genomic_DNA"/>
</dbReference>
<keyword evidence="2" id="KW-0732">Signal</keyword>
<evidence type="ECO:0000256" key="2">
    <source>
        <dbReference type="SAM" id="SignalP"/>
    </source>
</evidence>
<evidence type="ECO:0000313" key="7">
    <source>
        <dbReference type="Proteomes" id="UP000434957"/>
    </source>
</evidence>
<proteinExistence type="predicted"/>
<comment type="caution">
    <text evidence="3">The sequence shown here is derived from an EMBL/GenBank/DDBJ whole genome shotgun (WGS) entry which is preliminary data.</text>
</comment>
<organism evidence="3 8">
    <name type="scientific">Phytophthora rubi</name>
    <dbReference type="NCBI Taxonomy" id="129364"/>
    <lineage>
        <taxon>Eukaryota</taxon>
        <taxon>Sar</taxon>
        <taxon>Stramenopiles</taxon>
        <taxon>Oomycota</taxon>
        <taxon>Peronosporomycetes</taxon>
        <taxon>Peronosporales</taxon>
        <taxon>Peronosporaceae</taxon>
        <taxon>Phytophthora</taxon>
    </lineage>
</organism>
<evidence type="ECO:0000313" key="3">
    <source>
        <dbReference type="EMBL" id="KAE8973351.1"/>
    </source>
</evidence>
<evidence type="ECO:0000313" key="4">
    <source>
        <dbReference type="EMBL" id="KAE9007238.1"/>
    </source>
</evidence>
<evidence type="ECO:0000256" key="1">
    <source>
        <dbReference type="SAM" id="MobiDB-lite"/>
    </source>
</evidence>
<dbReference type="Proteomes" id="UP000435112">
    <property type="component" value="Unassembled WGS sequence"/>
</dbReference>
<dbReference type="OrthoDB" id="10296619at2759"/>
<name>A0A6A3HUJ0_9STRA</name>
<accession>A0A6A3HUJ0</accession>
<dbReference type="EMBL" id="QXFU01003703">
    <property type="protein sequence ID" value="KAE8973351.1"/>
    <property type="molecule type" value="Genomic_DNA"/>
</dbReference>
<protein>
    <recommendedName>
        <fullName evidence="9">RxLR effector protein</fullName>
    </recommendedName>
</protein>
<keyword evidence="7" id="KW-1185">Reference proteome</keyword>
<reference evidence="6 8" key="1">
    <citation type="submission" date="2018-09" db="EMBL/GenBank/DDBJ databases">
        <title>Genomic investigation of the strawberry pathogen Phytophthora fragariae indicates pathogenicity is determined by transcriptional variation in three key races.</title>
        <authorList>
            <person name="Adams T.M."/>
            <person name="Armitage A.D."/>
            <person name="Sobczyk M.K."/>
            <person name="Bates H.J."/>
            <person name="Dunwell J.M."/>
            <person name="Nellist C.F."/>
            <person name="Harrison R.J."/>
        </authorList>
    </citation>
    <scope>NUCLEOTIDE SEQUENCE [LARGE SCALE GENOMIC DNA]</scope>
    <source>
        <strain evidence="4 6">SCRP249</strain>
        <strain evidence="3 8">SCRP324</strain>
        <strain evidence="5 7">SCRP333</strain>
    </source>
</reference>
<feature type="chain" id="PRO_5036164223" description="RxLR effector protein" evidence="2">
    <location>
        <begin position="25"/>
        <end position="61"/>
    </location>
</feature>
<dbReference type="Proteomes" id="UP000429607">
    <property type="component" value="Unassembled WGS sequence"/>
</dbReference>
<evidence type="ECO:0000313" key="6">
    <source>
        <dbReference type="Proteomes" id="UP000429607"/>
    </source>
</evidence>
<feature type="region of interest" description="Disordered" evidence="1">
    <location>
        <begin position="34"/>
        <end position="61"/>
    </location>
</feature>
<evidence type="ECO:0008006" key="9">
    <source>
        <dbReference type="Google" id="ProtNLM"/>
    </source>
</evidence>
<dbReference type="AlphaFoldDB" id="A0A6A3HUJ0"/>
<evidence type="ECO:0000313" key="5">
    <source>
        <dbReference type="EMBL" id="KAE9281289.1"/>
    </source>
</evidence>
<dbReference type="Proteomes" id="UP000434957">
    <property type="component" value="Unassembled WGS sequence"/>
</dbReference>
<gene>
    <name evidence="4" type="ORF">PR001_g17017</name>
    <name evidence="3" type="ORF">PR002_g26226</name>
    <name evidence="5" type="ORF">PR003_g27717</name>
</gene>
<evidence type="ECO:0000313" key="8">
    <source>
        <dbReference type="Proteomes" id="UP000435112"/>
    </source>
</evidence>
<sequence>MRLRHLLVTVISVFGSTNILLAAAEVGQATSSSLVSRDFQPPDSGVADHGVATQKRSLRLT</sequence>
<feature type="signal peptide" evidence="2">
    <location>
        <begin position="1"/>
        <end position="24"/>
    </location>
</feature>